<dbReference type="EMBL" id="AZSP01000278">
    <property type="protein sequence ID" value="PVE07194.1"/>
    <property type="molecule type" value="Genomic_DNA"/>
</dbReference>
<feature type="compositionally biased region" description="Gly residues" evidence="1">
    <location>
        <begin position="270"/>
        <end position="283"/>
    </location>
</feature>
<evidence type="ECO:0000256" key="2">
    <source>
        <dbReference type="SAM" id="Phobius"/>
    </source>
</evidence>
<proteinExistence type="predicted"/>
<feature type="domain" description="VanZ-like" evidence="3">
    <location>
        <begin position="137"/>
        <end position="254"/>
    </location>
</feature>
<keyword evidence="2" id="KW-0472">Membrane</keyword>
<feature type="transmembrane region" description="Helical" evidence="2">
    <location>
        <begin position="184"/>
        <end position="202"/>
    </location>
</feature>
<keyword evidence="5" id="KW-1185">Reference proteome</keyword>
<dbReference type="PANTHER" id="PTHR36834">
    <property type="entry name" value="MEMBRANE PROTEIN-RELATED"/>
    <property type="match status" value="1"/>
</dbReference>
<feature type="region of interest" description="Disordered" evidence="1">
    <location>
        <begin position="89"/>
        <end position="110"/>
    </location>
</feature>
<gene>
    <name evidence="4" type="ORF">Y717_24155</name>
</gene>
<comment type="caution">
    <text evidence="4">The sequence shown here is derived from an EMBL/GenBank/DDBJ whole genome shotgun (WGS) entry which is preliminary data.</text>
</comment>
<dbReference type="PANTHER" id="PTHR36834:SF1">
    <property type="entry name" value="INTEGRAL MEMBRANE PROTEIN"/>
    <property type="match status" value="1"/>
</dbReference>
<feature type="compositionally biased region" description="Basic residues" evidence="1">
    <location>
        <begin position="289"/>
        <end position="299"/>
    </location>
</feature>
<dbReference type="AlphaFoldDB" id="A0A2T7SWI4"/>
<sequence length="335" mass="34308">MLGRALQLGERRDGAAAGVGLLVVDFEQQGLVALDDEGSVHARLPFGMALHGQMTSGQMTSVAHLRRIGGGGRGSGAGPRIRGGRGHLGSMTAETERPKPAKAVAGGTSWGRAGRAGRARRAALRILIMTVALVALTGFAAVLAELTLTPSPASEDIAGANLSPGHSLRQYAEDYTFLAACKQIGGNLLMGAPFGLILPVLVPRRLRMVRVVTLTVVVMVLVELAQGAVVRGRAFDVDDVILNTGGAVIAYVVVGRVIGRRFHALGEGGARGAAGAPGAGAGASAGRKSAARRRPKGKPRAAAAKAGTKARAKAKRSGSAPAGSWRARLGRLGRR</sequence>
<keyword evidence="2" id="KW-1133">Transmembrane helix</keyword>
<evidence type="ECO:0000313" key="5">
    <source>
        <dbReference type="Proteomes" id="UP000245992"/>
    </source>
</evidence>
<dbReference type="InterPro" id="IPR053150">
    <property type="entry name" value="Teicoplanin_resist-assoc"/>
</dbReference>
<reference evidence="4 5" key="1">
    <citation type="submission" date="2013-12" db="EMBL/GenBank/DDBJ databases">
        <title>Annotated genome of Streptomyces scopuliridis.</title>
        <authorList>
            <person name="Olson J.B."/>
        </authorList>
    </citation>
    <scope>NUCLEOTIDE SEQUENCE [LARGE SCALE GENOMIC DNA]</scope>
    <source>
        <strain evidence="4 5">RB72</strain>
    </source>
</reference>
<feature type="transmembrane region" description="Helical" evidence="2">
    <location>
        <begin position="209"/>
        <end position="228"/>
    </location>
</feature>
<name>A0A2T7SWI4_9ACTN</name>
<organism evidence="4 5">
    <name type="scientific">Streptomyces scopuliridis RB72</name>
    <dbReference type="NCBI Taxonomy" id="1440053"/>
    <lineage>
        <taxon>Bacteria</taxon>
        <taxon>Bacillati</taxon>
        <taxon>Actinomycetota</taxon>
        <taxon>Actinomycetes</taxon>
        <taxon>Kitasatosporales</taxon>
        <taxon>Streptomycetaceae</taxon>
        <taxon>Streptomyces</taxon>
    </lineage>
</organism>
<evidence type="ECO:0000313" key="4">
    <source>
        <dbReference type="EMBL" id="PVE07194.1"/>
    </source>
</evidence>
<feature type="transmembrane region" description="Helical" evidence="2">
    <location>
        <begin position="240"/>
        <end position="258"/>
    </location>
</feature>
<dbReference type="Pfam" id="PF04892">
    <property type="entry name" value="VanZ"/>
    <property type="match status" value="1"/>
</dbReference>
<dbReference type="InterPro" id="IPR006976">
    <property type="entry name" value="VanZ-like"/>
</dbReference>
<evidence type="ECO:0000256" key="1">
    <source>
        <dbReference type="SAM" id="MobiDB-lite"/>
    </source>
</evidence>
<keyword evidence="2" id="KW-0812">Transmembrane</keyword>
<dbReference type="STRING" id="1440053.GCA_000718095_06992"/>
<feature type="region of interest" description="Disordered" evidence="1">
    <location>
        <begin position="270"/>
        <end position="335"/>
    </location>
</feature>
<feature type="transmembrane region" description="Helical" evidence="2">
    <location>
        <begin position="122"/>
        <end position="144"/>
    </location>
</feature>
<evidence type="ECO:0000259" key="3">
    <source>
        <dbReference type="Pfam" id="PF04892"/>
    </source>
</evidence>
<protein>
    <recommendedName>
        <fullName evidence="3">VanZ-like domain-containing protein</fullName>
    </recommendedName>
</protein>
<accession>A0A2T7SWI4</accession>
<dbReference type="Proteomes" id="UP000245992">
    <property type="component" value="Unassembled WGS sequence"/>
</dbReference>